<evidence type="ECO:0000313" key="2">
    <source>
        <dbReference type="EMBL" id="ATC88469.1"/>
    </source>
</evidence>
<dbReference type="InterPro" id="IPR011008">
    <property type="entry name" value="Dimeric_a/b-barrel"/>
</dbReference>
<accession>A0A290S9A5</accession>
<reference evidence="2 3" key="1">
    <citation type="journal article" date="2012" name="J. Bacteriol.">
        <title>Genome sequences of type strains of seven species of the marine bacterium Pseudoalteromonas.</title>
        <authorList>
            <person name="Xie B.B."/>
            <person name="Shu Y.L."/>
            <person name="Qin Q.L."/>
            <person name="Rong J.C."/>
            <person name="Zhang X.Y."/>
            <person name="Chen X.L."/>
            <person name="Shi M."/>
            <person name="He H.L."/>
            <person name="Zhou B.C."/>
            <person name="Zhang Y.Z."/>
        </authorList>
    </citation>
    <scope>NUCLEOTIDE SEQUENCE [LARGE SCALE GENOMIC DNA]</scope>
    <source>
        <strain evidence="2 3">A 37-1-2</strain>
    </source>
</reference>
<evidence type="ECO:0000313" key="3">
    <source>
        <dbReference type="Proteomes" id="UP000016505"/>
    </source>
</evidence>
<gene>
    <name evidence="2" type="ORF">PARC_b0238</name>
</gene>
<evidence type="ECO:0000259" key="1">
    <source>
        <dbReference type="Pfam" id="PF07045"/>
    </source>
</evidence>
<dbReference type="InterPro" id="IPR010753">
    <property type="entry name" value="DUF1330"/>
</dbReference>
<sequence length="101" mass="11692">MAAYFIFSHKVTDTNKLNNQYLPQSIDTFKGFDIEILVVDQNIEIIEGDTKNDRTVVLKFKNREQALGWYNCDAYQKVVHLRHESTDGTAVLCDEFDMNSI</sequence>
<protein>
    <recommendedName>
        <fullName evidence="1">DUF1330 domain-containing protein</fullName>
    </recommendedName>
</protein>
<dbReference type="KEGG" id="part:PARC_b0238"/>
<proteinExistence type="predicted"/>
<dbReference type="Proteomes" id="UP000016505">
    <property type="component" value="Chromosome II"/>
</dbReference>
<dbReference type="Gene3D" id="3.30.70.100">
    <property type="match status" value="1"/>
</dbReference>
<organism evidence="2 3">
    <name type="scientific">Pseudoalteromonas arctica A 37-1-2</name>
    <dbReference type="NCBI Taxonomy" id="1117313"/>
    <lineage>
        <taxon>Bacteria</taxon>
        <taxon>Pseudomonadati</taxon>
        <taxon>Pseudomonadota</taxon>
        <taxon>Gammaproteobacteria</taxon>
        <taxon>Alteromonadales</taxon>
        <taxon>Pseudoalteromonadaceae</taxon>
        <taxon>Pseudoalteromonas</taxon>
    </lineage>
</organism>
<feature type="domain" description="DUF1330" evidence="1">
    <location>
        <begin position="3"/>
        <end position="94"/>
    </location>
</feature>
<dbReference type="RefSeq" id="WP_010553557.1">
    <property type="nucleotide sequence ID" value="NZ_CP011026.1"/>
</dbReference>
<dbReference type="SUPFAM" id="SSF54909">
    <property type="entry name" value="Dimeric alpha+beta barrel"/>
    <property type="match status" value="1"/>
</dbReference>
<dbReference type="Pfam" id="PF07045">
    <property type="entry name" value="DUF1330"/>
    <property type="match status" value="1"/>
</dbReference>
<dbReference type="OrthoDB" id="9806380at2"/>
<dbReference type="EMBL" id="CP011026">
    <property type="protein sequence ID" value="ATC88469.1"/>
    <property type="molecule type" value="Genomic_DNA"/>
</dbReference>
<dbReference type="AlphaFoldDB" id="A0A290S9A5"/>
<name>A0A290S9A5_9GAMM</name>